<feature type="region of interest" description="Disordered" evidence="1">
    <location>
        <begin position="97"/>
        <end position="131"/>
    </location>
</feature>
<sequence>MGCVMEPTTGPGRGWNRRCATSRSWRGPSFPLETLDELYLHQVTSIPGSFWRVASPAVVQCAPVGARPSRRRLDALTKRCVWLYDRRSGAFFAHRGMGSAISGDQQPSTASSRTAHGHARPGLSAPSAMPQAGNTWLPYTQRLGLSCETRRRVAANLLDVDRIHRACGTGVVDLTRERRRGASFNARTAYVTGRGLRPGRRYRLHLICSISEAQNSRAVGWARRAHRHTQVSQCVVHAVMNGI</sequence>
<dbReference type="EMBL" id="KZ084110">
    <property type="protein sequence ID" value="OSD01594.1"/>
    <property type="molecule type" value="Genomic_DNA"/>
</dbReference>
<protein>
    <submittedName>
        <fullName evidence="2">Uncharacterized protein</fullName>
    </submittedName>
</protein>
<keyword evidence="3" id="KW-1185">Reference proteome</keyword>
<evidence type="ECO:0000313" key="3">
    <source>
        <dbReference type="Proteomes" id="UP000193067"/>
    </source>
</evidence>
<dbReference type="AlphaFoldDB" id="A0A1Y2ILW2"/>
<evidence type="ECO:0000313" key="2">
    <source>
        <dbReference type="EMBL" id="OSD01594.1"/>
    </source>
</evidence>
<proteinExistence type="predicted"/>
<feature type="compositionally biased region" description="Polar residues" evidence="1">
    <location>
        <begin position="102"/>
        <end position="114"/>
    </location>
</feature>
<reference evidence="2 3" key="1">
    <citation type="journal article" date="2015" name="Biotechnol. Biofuels">
        <title>Enhanced degradation of softwood versus hardwood by the white-rot fungus Pycnoporus coccineus.</title>
        <authorList>
            <person name="Couturier M."/>
            <person name="Navarro D."/>
            <person name="Chevret D."/>
            <person name="Henrissat B."/>
            <person name="Piumi F."/>
            <person name="Ruiz-Duenas F.J."/>
            <person name="Martinez A.T."/>
            <person name="Grigoriev I.V."/>
            <person name="Riley R."/>
            <person name="Lipzen A."/>
            <person name="Berrin J.G."/>
            <person name="Master E.R."/>
            <person name="Rosso M.N."/>
        </authorList>
    </citation>
    <scope>NUCLEOTIDE SEQUENCE [LARGE SCALE GENOMIC DNA]</scope>
    <source>
        <strain evidence="2 3">BRFM310</strain>
    </source>
</reference>
<name>A0A1Y2ILW2_TRAC3</name>
<evidence type="ECO:0000256" key="1">
    <source>
        <dbReference type="SAM" id="MobiDB-lite"/>
    </source>
</evidence>
<gene>
    <name evidence="2" type="ORF">PYCCODRAFT_487476</name>
</gene>
<dbReference type="Proteomes" id="UP000193067">
    <property type="component" value="Unassembled WGS sequence"/>
</dbReference>
<accession>A0A1Y2ILW2</accession>
<organism evidence="2 3">
    <name type="scientific">Trametes coccinea (strain BRFM310)</name>
    <name type="common">Pycnoporus coccineus</name>
    <dbReference type="NCBI Taxonomy" id="1353009"/>
    <lineage>
        <taxon>Eukaryota</taxon>
        <taxon>Fungi</taxon>
        <taxon>Dikarya</taxon>
        <taxon>Basidiomycota</taxon>
        <taxon>Agaricomycotina</taxon>
        <taxon>Agaricomycetes</taxon>
        <taxon>Polyporales</taxon>
        <taxon>Polyporaceae</taxon>
        <taxon>Trametes</taxon>
    </lineage>
</organism>